<dbReference type="Proteomes" id="UP000037923">
    <property type="component" value="Unassembled WGS sequence"/>
</dbReference>
<proteinExistence type="predicted"/>
<dbReference type="EMBL" id="LGTL01000012">
    <property type="protein sequence ID" value="KPA78781.1"/>
    <property type="molecule type" value="Genomic_DNA"/>
</dbReference>
<evidence type="ECO:0000313" key="2">
    <source>
        <dbReference type="EMBL" id="KPA78780.1"/>
    </source>
</evidence>
<dbReference type="GO" id="GO:0005634">
    <property type="term" value="C:nucleus"/>
    <property type="evidence" value="ECO:0007669"/>
    <property type="project" value="TreeGrafter"/>
</dbReference>
<dbReference type="PANTHER" id="PTHR46472">
    <property type="entry name" value="NUCLEOREDOXIN"/>
    <property type="match status" value="1"/>
</dbReference>
<dbReference type="RefSeq" id="XP_015657220.1">
    <property type="nucleotide sequence ID" value="XM_015804086.1"/>
</dbReference>
<dbReference type="GO" id="GO:0030178">
    <property type="term" value="P:negative regulation of Wnt signaling pathway"/>
    <property type="evidence" value="ECO:0007669"/>
    <property type="project" value="TreeGrafter"/>
</dbReference>
<feature type="domain" description="Thioredoxin" evidence="1">
    <location>
        <begin position="1"/>
        <end position="152"/>
    </location>
</feature>
<dbReference type="CDD" id="cd02964">
    <property type="entry name" value="TryX_like_family"/>
    <property type="match status" value="1"/>
</dbReference>
<dbReference type="InterPro" id="IPR012336">
    <property type="entry name" value="Thioredoxin-like_fold"/>
</dbReference>
<dbReference type="InterPro" id="IPR036249">
    <property type="entry name" value="Thioredoxin-like_sf"/>
</dbReference>
<evidence type="ECO:0000313" key="3">
    <source>
        <dbReference type="Proteomes" id="UP000037923"/>
    </source>
</evidence>
<dbReference type="PROSITE" id="PS51352">
    <property type="entry name" value="THIOREDOXIN_2"/>
    <property type="match status" value="1"/>
</dbReference>
<dbReference type="OrthoDB" id="409136at2759"/>
<dbReference type="Gene3D" id="3.40.30.10">
    <property type="entry name" value="Glutaredoxin"/>
    <property type="match status" value="1"/>
</dbReference>
<dbReference type="SUPFAM" id="SSF52833">
    <property type="entry name" value="Thioredoxin-like"/>
    <property type="match status" value="1"/>
</dbReference>
<dbReference type="GO" id="GO:0004791">
    <property type="term" value="F:thioredoxin-disulfide reductase (NADPH) activity"/>
    <property type="evidence" value="ECO:0007669"/>
    <property type="project" value="TreeGrafter"/>
</dbReference>
<dbReference type="InterPro" id="IPR013766">
    <property type="entry name" value="Thioredoxin_domain"/>
</dbReference>
<reference evidence="2 3" key="1">
    <citation type="submission" date="2015-07" db="EMBL/GenBank/DDBJ databases">
        <title>High-quality genome of monoxenous trypanosomatid Leptomonas pyrrhocoris.</title>
        <authorList>
            <person name="Flegontov P."/>
            <person name="Butenko A."/>
            <person name="Firsov S."/>
            <person name="Vlcek C."/>
            <person name="Logacheva M.D."/>
            <person name="Field M."/>
            <person name="Filatov D."/>
            <person name="Flegontova O."/>
            <person name="Gerasimov E."/>
            <person name="Jackson A.P."/>
            <person name="Kelly S."/>
            <person name="Opperdoes F."/>
            <person name="O'Reilly A."/>
            <person name="Votypka J."/>
            <person name="Yurchenko V."/>
            <person name="Lukes J."/>
        </authorList>
    </citation>
    <scope>NUCLEOTIDE SEQUENCE [LARGE SCALE GENOMIC DNA]</scope>
    <source>
        <strain evidence="2">H10</strain>
    </source>
</reference>
<dbReference type="VEuPathDB" id="TriTrypDB:LpyrH10_12_0610"/>
<dbReference type="GeneID" id="26906173"/>
<name>A0A0M9FYL1_LEPPY</name>
<organism evidence="2 3">
    <name type="scientific">Leptomonas pyrrhocoris</name>
    <name type="common">Firebug parasite</name>
    <dbReference type="NCBI Taxonomy" id="157538"/>
    <lineage>
        <taxon>Eukaryota</taxon>
        <taxon>Discoba</taxon>
        <taxon>Euglenozoa</taxon>
        <taxon>Kinetoplastea</taxon>
        <taxon>Metakinetoplastina</taxon>
        <taxon>Trypanosomatida</taxon>
        <taxon>Trypanosomatidae</taxon>
        <taxon>Leishmaniinae</taxon>
        <taxon>Leptomonas</taxon>
    </lineage>
</organism>
<dbReference type="OMA" id="MNEMHGS"/>
<dbReference type="PROSITE" id="PS00194">
    <property type="entry name" value="THIOREDOXIN_1"/>
    <property type="match status" value="1"/>
</dbReference>
<accession>A0A0M9FYL1</accession>
<dbReference type="AlphaFoldDB" id="A0A0M9FYL1"/>
<comment type="caution">
    <text evidence="2">The sequence shown here is derived from an EMBL/GenBank/DDBJ whole genome shotgun (WGS) entry which is preliminary data.</text>
</comment>
<protein>
    <submittedName>
        <fullName evidence="2">Tryparedoxin-like protein</fullName>
    </submittedName>
</protein>
<gene>
    <name evidence="2" type="ORF">ABB37_05883</name>
</gene>
<dbReference type="Pfam" id="PF13905">
    <property type="entry name" value="Thioredoxin_8"/>
    <property type="match status" value="1"/>
</dbReference>
<dbReference type="PANTHER" id="PTHR46472:SF1">
    <property type="entry name" value="NUCLEOREDOXIN"/>
    <property type="match status" value="1"/>
</dbReference>
<evidence type="ECO:0000259" key="1">
    <source>
        <dbReference type="PROSITE" id="PS51352"/>
    </source>
</evidence>
<sequence>MTSLFGARAVELLRRDGTAAAADALTGKRYVLLYFSAHWCPPCRSFTPILKDFYERHGQDKNFEIVFVSRDNSAAEMQSYFQHAHGDWLAMSYRDAHTIGDDWAQQHGLYAIPSLVVMENTEQHNLITVYGRDMVLRDPAALQFPWLNADAIIIAARRSFMWKAAAGVVAGIIVLCLLI</sequence>
<keyword evidence="3" id="KW-1185">Reference proteome</keyword>
<dbReference type="GO" id="GO:0031397">
    <property type="term" value="P:negative regulation of protein ubiquitination"/>
    <property type="evidence" value="ECO:0007669"/>
    <property type="project" value="TreeGrafter"/>
</dbReference>
<dbReference type="EMBL" id="LGTL01000012">
    <property type="protein sequence ID" value="KPA78780.1"/>
    <property type="molecule type" value="Genomic_DNA"/>
</dbReference>
<dbReference type="RefSeq" id="XP_015657219.1">
    <property type="nucleotide sequence ID" value="XM_015804085.1"/>
</dbReference>
<dbReference type="InterPro" id="IPR017937">
    <property type="entry name" value="Thioredoxin_CS"/>
</dbReference>